<keyword evidence="3" id="KW-1015">Disulfide bond</keyword>
<organism evidence="5 6">
    <name type="scientific">Campylobacter anatolicus</name>
    <dbReference type="NCBI Taxonomy" id="2829105"/>
    <lineage>
        <taxon>Bacteria</taxon>
        <taxon>Pseudomonadati</taxon>
        <taxon>Campylobacterota</taxon>
        <taxon>Epsilonproteobacteria</taxon>
        <taxon>Campylobacterales</taxon>
        <taxon>Campylobacteraceae</taxon>
        <taxon>Campylobacter</taxon>
    </lineage>
</organism>
<dbReference type="SUPFAM" id="SSF81901">
    <property type="entry name" value="HCP-like"/>
    <property type="match status" value="1"/>
</dbReference>
<accession>A0ABS5HLG6</accession>
<dbReference type="EMBL" id="JAGSSW010000008">
    <property type="protein sequence ID" value="MBR8464527.1"/>
    <property type="molecule type" value="Genomic_DNA"/>
</dbReference>
<evidence type="ECO:0000256" key="2">
    <source>
        <dbReference type="ARBA" id="ARBA00012865"/>
    </source>
</evidence>
<name>A0ABS5HLG6_9BACT</name>
<evidence type="ECO:0000256" key="1">
    <source>
        <dbReference type="ARBA" id="ARBA00001526"/>
    </source>
</evidence>
<evidence type="ECO:0000256" key="4">
    <source>
        <dbReference type="ARBA" id="ARBA00023251"/>
    </source>
</evidence>
<proteinExistence type="predicted"/>
<evidence type="ECO:0000313" key="5">
    <source>
        <dbReference type="EMBL" id="MBR8464527.1"/>
    </source>
</evidence>
<comment type="catalytic activity">
    <reaction evidence="1">
        <text>a beta-lactam + H2O = a substituted beta-amino acid</text>
        <dbReference type="Rhea" id="RHEA:20401"/>
        <dbReference type="ChEBI" id="CHEBI:15377"/>
        <dbReference type="ChEBI" id="CHEBI:35627"/>
        <dbReference type="ChEBI" id="CHEBI:140347"/>
        <dbReference type="EC" id="3.5.2.6"/>
    </reaction>
</comment>
<comment type="caution">
    <text evidence="5">The sequence shown here is derived from an EMBL/GenBank/DDBJ whole genome shotgun (WGS) entry which is preliminary data.</text>
</comment>
<dbReference type="RefSeq" id="WP_212142386.1">
    <property type="nucleotide sequence ID" value="NZ_JAGSSW010000008.1"/>
</dbReference>
<reference evidence="5 6" key="1">
    <citation type="submission" date="2021-04" db="EMBL/GenBank/DDBJ databases">
        <title>Molecular and phenotypic characterization and identification of bacterial isolates recovered from the Anatolian ground squirrels (Spermophilus xanthoprymnus) and which have the potential to form a new species in the Campylobacter genus.</title>
        <authorList>
            <person name="Aydin F."/>
            <person name="Abay S."/>
            <person name="Kayman T."/>
            <person name="Karakaya E."/>
            <person name="Mustak H.K."/>
            <person name="Mustak I.B."/>
            <person name="Bilgin N."/>
            <person name="Duzler A."/>
            <person name="Sahin O."/>
            <person name="Guran O."/>
            <person name="Saticioglu I.B."/>
        </authorList>
    </citation>
    <scope>NUCLEOTIDE SEQUENCE [LARGE SCALE GENOMIC DNA]</scope>
    <source>
        <strain evidence="6">faydin-G24</strain>
    </source>
</reference>
<sequence length="133" mass="14891">MRKILTFLAVCMAVFGSSNDDMRGCITKGEAASCEKFLTNLQKECNKGDLLKCYYLGDYYAKGYDGYKDLIKAFEVFNATCDKGSAESCYEASVFYLKGEGAEFSFEKSAERLNKACKFGSKRACNVLEYVPR</sequence>
<dbReference type="EC" id="3.5.2.6" evidence="2"/>
<gene>
    <name evidence="5" type="ORF">KDD93_08120</name>
</gene>
<evidence type="ECO:0000313" key="6">
    <source>
        <dbReference type="Proteomes" id="UP000682951"/>
    </source>
</evidence>
<dbReference type="Gene3D" id="1.25.40.10">
    <property type="entry name" value="Tetratricopeptide repeat domain"/>
    <property type="match status" value="1"/>
</dbReference>
<protein>
    <recommendedName>
        <fullName evidence="2">beta-lactamase</fullName>
        <ecNumber evidence="2">3.5.2.6</ecNumber>
    </recommendedName>
</protein>
<evidence type="ECO:0000256" key="3">
    <source>
        <dbReference type="ARBA" id="ARBA00023157"/>
    </source>
</evidence>
<dbReference type="InterPro" id="IPR011990">
    <property type="entry name" value="TPR-like_helical_dom_sf"/>
</dbReference>
<keyword evidence="4" id="KW-0046">Antibiotic resistance</keyword>
<keyword evidence="6" id="KW-1185">Reference proteome</keyword>
<dbReference type="Proteomes" id="UP000682951">
    <property type="component" value="Unassembled WGS sequence"/>
</dbReference>
<dbReference type="SMART" id="SM00671">
    <property type="entry name" value="SEL1"/>
    <property type="match status" value="2"/>
</dbReference>
<dbReference type="InterPro" id="IPR006597">
    <property type="entry name" value="Sel1-like"/>
</dbReference>